<dbReference type="EMBL" id="PUIA01000038">
    <property type="protein sequence ID" value="PQO30632.1"/>
    <property type="molecule type" value="Genomic_DNA"/>
</dbReference>
<dbReference type="RefSeq" id="WP_105354529.1">
    <property type="nucleotide sequence ID" value="NZ_PUIA01000038.1"/>
</dbReference>
<sequence>MPRLQPISLEQAEGKQRELLDAAKKKLGKHINIIATMANSPSVLEAYLGFSGAMGHSQLSAKAREAVAMRVGEKNQCQYCVSAHTAIGKMVGYTEEETVKVRQGEAADAKEQAVLDLTDAIAQTKGFISDDQFNAAKAAGLSDEEITEVVGLVALNFFTNFFNHVAGTEVDFPEVELFAEAV</sequence>
<keyword evidence="2" id="KW-0575">Peroxidase</keyword>
<protein>
    <submittedName>
        <fullName evidence="2">Peroxidase</fullName>
    </submittedName>
</protein>
<feature type="domain" description="Carboxymuconolactone decarboxylase-like" evidence="1">
    <location>
        <begin position="41"/>
        <end position="115"/>
    </location>
</feature>
<evidence type="ECO:0000313" key="2">
    <source>
        <dbReference type="EMBL" id="PQO30632.1"/>
    </source>
</evidence>
<accession>A0A2S8FER4</accession>
<dbReference type="AlphaFoldDB" id="A0A2S8FER4"/>
<reference evidence="2 3" key="1">
    <citation type="submission" date="2018-02" db="EMBL/GenBank/DDBJ databases">
        <title>Comparative genomes isolates from brazilian mangrove.</title>
        <authorList>
            <person name="Araujo J.E."/>
            <person name="Taketani R.G."/>
            <person name="Silva M.C.P."/>
            <person name="Loureco M.V."/>
            <person name="Andreote F.D."/>
        </authorList>
    </citation>
    <scope>NUCLEOTIDE SEQUENCE [LARGE SCALE GENOMIC DNA]</scope>
    <source>
        <strain evidence="2 3">HEX-2 MGV</strain>
    </source>
</reference>
<dbReference type="InterPro" id="IPR003779">
    <property type="entry name" value="CMD-like"/>
</dbReference>
<dbReference type="InterPro" id="IPR029032">
    <property type="entry name" value="AhpD-like"/>
</dbReference>
<dbReference type="PANTHER" id="PTHR35446">
    <property type="entry name" value="SI:CH211-175M2.5"/>
    <property type="match status" value="1"/>
</dbReference>
<dbReference type="Pfam" id="PF02627">
    <property type="entry name" value="CMD"/>
    <property type="match status" value="1"/>
</dbReference>
<dbReference type="NCBIfam" id="TIGR00778">
    <property type="entry name" value="ahpD_dom"/>
    <property type="match status" value="1"/>
</dbReference>
<dbReference type="InterPro" id="IPR004675">
    <property type="entry name" value="AhpD_core"/>
</dbReference>
<proteinExistence type="predicted"/>
<dbReference type="GO" id="GO:0051920">
    <property type="term" value="F:peroxiredoxin activity"/>
    <property type="evidence" value="ECO:0007669"/>
    <property type="project" value="InterPro"/>
</dbReference>
<gene>
    <name evidence="2" type="ORF">C5Y96_14275</name>
</gene>
<comment type="caution">
    <text evidence="2">The sequence shown here is derived from an EMBL/GenBank/DDBJ whole genome shotgun (WGS) entry which is preliminary data.</text>
</comment>
<dbReference type="PANTHER" id="PTHR35446:SF3">
    <property type="entry name" value="CMD DOMAIN-CONTAINING PROTEIN"/>
    <property type="match status" value="1"/>
</dbReference>
<organism evidence="2 3">
    <name type="scientific">Blastopirellula marina</name>
    <dbReference type="NCBI Taxonomy" id="124"/>
    <lineage>
        <taxon>Bacteria</taxon>
        <taxon>Pseudomonadati</taxon>
        <taxon>Planctomycetota</taxon>
        <taxon>Planctomycetia</taxon>
        <taxon>Pirellulales</taxon>
        <taxon>Pirellulaceae</taxon>
        <taxon>Blastopirellula</taxon>
    </lineage>
</organism>
<evidence type="ECO:0000313" key="3">
    <source>
        <dbReference type="Proteomes" id="UP000240009"/>
    </source>
</evidence>
<dbReference type="OrthoDB" id="9801997at2"/>
<keyword evidence="2" id="KW-0560">Oxidoreductase</keyword>
<dbReference type="SUPFAM" id="SSF69118">
    <property type="entry name" value="AhpD-like"/>
    <property type="match status" value="1"/>
</dbReference>
<evidence type="ECO:0000259" key="1">
    <source>
        <dbReference type="Pfam" id="PF02627"/>
    </source>
</evidence>
<dbReference type="Proteomes" id="UP000240009">
    <property type="component" value="Unassembled WGS sequence"/>
</dbReference>
<name>A0A2S8FER4_9BACT</name>
<dbReference type="Gene3D" id="1.20.1290.10">
    <property type="entry name" value="AhpD-like"/>
    <property type="match status" value="1"/>
</dbReference>